<dbReference type="EMBL" id="RJVO01000001">
    <property type="protein sequence ID" value="ROH93279.1"/>
    <property type="molecule type" value="Genomic_DNA"/>
</dbReference>
<dbReference type="Proteomes" id="UP000282106">
    <property type="component" value="Unassembled WGS sequence"/>
</dbReference>
<gene>
    <name evidence="7" type="ORF">ED208_01770</name>
</gene>
<dbReference type="CDD" id="cd06662">
    <property type="entry name" value="SURF1"/>
    <property type="match status" value="1"/>
</dbReference>
<keyword evidence="8" id="KW-1185">Reference proteome</keyword>
<dbReference type="PANTHER" id="PTHR23427:SF2">
    <property type="entry name" value="SURFEIT LOCUS PROTEIN 1"/>
    <property type="match status" value="1"/>
</dbReference>
<evidence type="ECO:0000256" key="1">
    <source>
        <dbReference type="ARBA" id="ARBA00004370"/>
    </source>
</evidence>
<evidence type="ECO:0000256" key="4">
    <source>
        <dbReference type="ARBA" id="ARBA00022989"/>
    </source>
</evidence>
<keyword evidence="3 6" id="KW-0812">Transmembrane</keyword>
<dbReference type="InParanoid" id="A0A3N0VKI8"/>
<feature type="transmembrane region" description="Helical" evidence="6">
    <location>
        <begin position="217"/>
        <end position="238"/>
    </location>
</feature>
<name>A0A3N0VKI8_9GAMM</name>
<keyword evidence="5 6" id="KW-0472">Membrane</keyword>
<dbReference type="InterPro" id="IPR045214">
    <property type="entry name" value="Surf1/Surf4"/>
</dbReference>
<feature type="transmembrane region" description="Helical" evidence="6">
    <location>
        <begin position="12"/>
        <end position="35"/>
    </location>
</feature>
<protein>
    <recommendedName>
        <fullName evidence="6">SURF1-like protein</fullName>
    </recommendedName>
</protein>
<reference evidence="7 8" key="1">
    <citation type="submission" date="2018-10" db="EMBL/GenBank/DDBJ databases">
        <authorList>
            <person name="Chen W.-M."/>
        </authorList>
    </citation>
    <scope>NUCLEOTIDE SEQUENCE [LARGE SCALE GENOMIC DNA]</scope>
    <source>
        <strain evidence="7 8">THS-13</strain>
    </source>
</reference>
<sequence length="249" mass="27420">MSGDGRRRPLPAAPLALLVLLAVAVLLGLLALGHWQLERRVWKLALIERVQRQLAAAPVPAPAPADWPGLSAQDEYRRVEVEGEFLHARETCTQAVTVRGPGCWVMTPLRTPAGWMLLINRGFVDAEHRDPATRPEGQITGTVQLSGLLRLSEPGGGFLRHNRPAENRWYSRDVAAIAEARALQDAPVAPYFIDAETSVAGGPVGGLTVLKFRNSHLVYALTWFGLAAMVLAALALLLRQEWRLRRRRT</sequence>
<evidence type="ECO:0000256" key="5">
    <source>
        <dbReference type="ARBA" id="ARBA00023136"/>
    </source>
</evidence>
<comment type="subcellular location">
    <subcellularLocation>
        <location evidence="6">Cell membrane</location>
        <topology evidence="6">Multi-pass membrane protein</topology>
    </subcellularLocation>
    <subcellularLocation>
        <location evidence="1">Membrane</location>
    </subcellularLocation>
</comment>
<keyword evidence="4 6" id="KW-1133">Transmembrane helix</keyword>
<evidence type="ECO:0000256" key="6">
    <source>
        <dbReference type="RuleBase" id="RU363076"/>
    </source>
</evidence>
<dbReference type="Pfam" id="PF02104">
    <property type="entry name" value="SURF1"/>
    <property type="match status" value="1"/>
</dbReference>
<comment type="similarity">
    <text evidence="2 6">Belongs to the SURF1 family.</text>
</comment>
<dbReference type="GO" id="GO:0005886">
    <property type="term" value="C:plasma membrane"/>
    <property type="evidence" value="ECO:0007669"/>
    <property type="project" value="UniProtKB-SubCell"/>
</dbReference>
<organism evidence="7 8">
    <name type="scientific">Stagnimonas aquatica</name>
    <dbReference type="NCBI Taxonomy" id="2689987"/>
    <lineage>
        <taxon>Bacteria</taxon>
        <taxon>Pseudomonadati</taxon>
        <taxon>Pseudomonadota</taxon>
        <taxon>Gammaproteobacteria</taxon>
        <taxon>Nevskiales</taxon>
        <taxon>Nevskiaceae</taxon>
        <taxon>Stagnimonas</taxon>
    </lineage>
</organism>
<comment type="caution">
    <text evidence="7">The sequence shown here is derived from an EMBL/GenBank/DDBJ whole genome shotgun (WGS) entry which is preliminary data.</text>
</comment>
<accession>A0A3N0VKI8</accession>
<dbReference type="RefSeq" id="WP_123210134.1">
    <property type="nucleotide sequence ID" value="NZ_RJVO01000001.1"/>
</dbReference>
<dbReference type="PANTHER" id="PTHR23427">
    <property type="entry name" value="SURFEIT LOCUS PROTEIN"/>
    <property type="match status" value="1"/>
</dbReference>
<dbReference type="InterPro" id="IPR002994">
    <property type="entry name" value="Surf1/Shy1"/>
</dbReference>
<evidence type="ECO:0000313" key="8">
    <source>
        <dbReference type="Proteomes" id="UP000282106"/>
    </source>
</evidence>
<evidence type="ECO:0000256" key="3">
    <source>
        <dbReference type="ARBA" id="ARBA00022692"/>
    </source>
</evidence>
<proteinExistence type="inferred from homology"/>
<dbReference type="PROSITE" id="PS50895">
    <property type="entry name" value="SURF1"/>
    <property type="match status" value="1"/>
</dbReference>
<dbReference type="AlphaFoldDB" id="A0A3N0VKI8"/>
<evidence type="ECO:0000256" key="2">
    <source>
        <dbReference type="ARBA" id="ARBA00007165"/>
    </source>
</evidence>
<keyword evidence="6" id="KW-1003">Cell membrane</keyword>
<evidence type="ECO:0000313" key="7">
    <source>
        <dbReference type="EMBL" id="ROH93279.1"/>
    </source>
</evidence>